<dbReference type="EMBL" id="MU863653">
    <property type="protein sequence ID" value="KAK4098979.1"/>
    <property type="molecule type" value="Genomic_DNA"/>
</dbReference>
<comment type="caution">
    <text evidence="1">The sequence shown here is derived from an EMBL/GenBank/DDBJ whole genome shotgun (WGS) entry which is preliminary data.</text>
</comment>
<reference evidence="1" key="1">
    <citation type="journal article" date="2023" name="Mol. Phylogenet. Evol.">
        <title>Genome-scale phylogeny and comparative genomics of the fungal order Sordariales.</title>
        <authorList>
            <person name="Hensen N."/>
            <person name="Bonometti L."/>
            <person name="Westerberg I."/>
            <person name="Brannstrom I.O."/>
            <person name="Guillou S."/>
            <person name="Cros-Aarteil S."/>
            <person name="Calhoun S."/>
            <person name="Haridas S."/>
            <person name="Kuo A."/>
            <person name="Mondo S."/>
            <person name="Pangilinan J."/>
            <person name="Riley R."/>
            <person name="LaButti K."/>
            <person name="Andreopoulos B."/>
            <person name="Lipzen A."/>
            <person name="Chen C."/>
            <person name="Yan M."/>
            <person name="Daum C."/>
            <person name="Ng V."/>
            <person name="Clum A."/>
            <person name="Steindorff A."/>
            <person name="Ohm R.A."/>
            <person name="Martin F."/>
            <person name="Silar P."/>
            <person name="Natvig D.O."/>
            <person name="Lalanne C."/>
            <person name="Gautier V."/>
            <person name="Ament-Velasquez S.L."/>
            <person name="Kruys A."/>
            <person name="Hutchinson M.I."/>
            <person name="Powell A.J."/>
            <person name="Barry K."/>
            <person name="Miller A.N."/>
            <person name="Grigoriev I.V."/>
            <person name="Debuchy R."/>
            <person name="Gladieux P."/>
            <person name="Hiltunen Thoren M."/>
            <person name="Johannesson H."/>
        </authorList>
    </citation>
    <scope>NUCLEOTIDE SEQUENCE</scope>
    <source>
        <strain evidence="1">CBS 757.83</strain>
    </source>
</reference>
<evidence type="ECO:0000313" key="2">
    <source>
        <dbReference type="Proteomes" id="UP001305647"/>
    </source>
</evidence>
<sequence length="171" mass="19183">MNRISRPDGLTVEAYLHYLHLLHCRLTTWKLHCSSVAGQFPSTWNLLAKSRTTSNVCVPSRFSDLIVSSVVLETTGVFGVWQVHAKKTVGGRGRTVTFFLTLAHPKFRFPPETPRLPFIYLPDFPLPARAVCSSPYLPLPYYNHIILGVATAGHETDLRFLYASFPQAPIS</sequence>
<keyword evidence="2" id="KW-1185">Reference proteome</keyword>
<protein>
    <submittedName>
        <fullName evidence="1">Uncharacterized protein</fullName>
    </submittedName>
</protein>
<name>A0AAN6PVZ3_9PEZI</name>
<dbReference type="AlphaFoldDB" id="A0AAN6PVZ3"/>
<proteinExistence type="predicted"/>
<dbReference type="Proteomes" id="UP001305647">
    <property type="component" value="Unassembled WGS sequence"/>
</dbReference>
<organism evidence="1 2">
    <name type="scientific">Parathielavia hyrcaniae</name>
    <dbReference type="NCBI Taxonomy" id="113614"/>
    <lineage>
        <taxon>Eukaryota</taxon>
        <taxon>Fungi</taxon>
        <taxon>Dikarya</taxon>
        <taxon>Ascomycota</taxon>
        <taxon>Pezizomycotina</taxon>
        <taxon>Sordariomycetes</taxon>
        <taxon>Sordariomycetidae</taxon>
        <taxon>Sordariales</taxon>
        <taxon>Chaetomiaceae</taxon>
        <taxon>Parathielavia</taxon>
    </lineage>
</organism>
<reference evidence="1" key="2">
    <citation type="submission" date="2023-05" db="EMBL/GenBank/DDBJ databases">
        <authorList>
            <consortium name="Lawrence Berkeley National Laboratory"/>
            <person name="Steindorff A."/>
            <person name="Hensen N."/>
            <person name="Bonometti L."/>
            <person name="Westerberg I."/>
            <person name="Brannstrom I.O."/>
            <person name="Guillou S."/>
            <person name="Cros-Aarteil S."/>
            <person name="Calhoun S."/>
            <person name="Haridas S."/>
            <person name="Kuo A."/>
            <person name="Mondo S."/>
            <person name="Pangilinan J."/>
            <person name="Riley R."/>
            <person name="Labutti K."/>
            <person name="Andreopoulos B."/>
            <person name="Lipzen A."/>
            <person name="Chen C."/>
            <person name="Yanf M."/>
            <person name="Daum C."/>
            <person name="Ng V."/>
            <person name="Clum A."/>
            <person name="Ohm R."/>
            <person name="Martin F."/>
            <person name="Silar P."/>
            <person name="Natvig D."/>
            <person name="Lalanne C."/>
            <person name="Gautier V."/>
            <person name="Ament-Velasquez S.L."/>
            <person name="Kruys A."/>
            <person name="Hutchinson M.I."/>
            <person name="Powell A.J."/>
            <person name="Barry K."/>
            <person name="Miller A.N."/>
            <person name="Grigoriev I.V."/>
            <person name="Debuchy R."/>
            <person name="Gladieux P."/>
            <person name="Thoren M.H."/>
            <person name="Johannesson H."/>
        </authorList>
    </citation>
    <scope>NUCLEOTIDE SEQUENCE</scope>
    <source>
        <strain evidence="1">CBS 757.83</strain>
    </source>
</reference>
<gene>
    <name evidence="1" type="ORF">N658DRAFT_202611</name>
</gene>
<evidence type="ECO:0000313" key="1">
    <source>
        <dbReference type="EMBL" id="KAK4098979.1"/>
    </source>
</evidence>
<accession>A0AAN6PVZ3</accession>